<dbReference type="AlphaFoldDB" id="A0A2T0N605"/>
<dbReference type="GO" id="GO:0004553">
    <property type="term" value="F:hydrolase activity, hydrolyzing O-glycosyl compounds"/>
    <property type="evidence" value="ECO:0007669"/>
    <property type="project" value="InterPro"/>
</dbReference>
<dbReference type="Gene3D" id="2.60.40.10">
    <property type="entry name" value="Immunoglobulins"/>
    <property type="match status" value="1"/>
</dbReference>
<dbReference type="Pfam" id="PF02837">
    <property type="entry name" value="Glyco_hydro_2_N"/>
    <property type="match status" value="1"/>
</dbReference>
<dbReference type="SUPFAM" id="SSF49303">
    <property type="entry name" value="beta-Galactosidase/glucuronidase domain"/>
    <property type="match status" value="1"/>
</dbReference>
<dbReference type="EMBL" id="PVNG01000004">
    <property type="protein sequence ID" value="PRX67757.1"/>
    <property type="molecule type" value="Genomic_DNA"/>
</dbReference>
<comment type="caution">
    <text evidence="6">The sequence shown here is derived from an EMBL/GenBank/DDBJ whole genome shotgun (WGS) entry which is preliminary data.</text>
</comment>
<evidence type="ECO:0000256" key="3">
    <source>
        <dbReference type="ARBA" id="ARBA00023295"/>
    </source>
</evidence>
<dbReference type="InterPro" id="IPR006102">
    <property type="entry name" value="Ig-like_GH2"/>
</dbReference>
<dbReference type="OrthoDB" id="9762066at2"/>
<accession>A0A2T0N605</accession>
<dbReference type="Gene3D" id="3.20.20.80">
    <property type="entry name" value="Glycosidases"/>
    <property type="match status" value="1"/>
</dbReference>
<dbReference type="RefSeq" id="WP_106238111.1">
    <property type="nucleotide sequence ID" value="NZ_PVNG01000004.1"/>
</dbReference>
<sequence length="603" mass="67134">MSAVSPDVPRPEYPRPQMVRPDWLTLNGPWQFEIDAADSGLERGLRERELTGSITVPFAPESELSGLGHTDFMDAVWYRRTVTIPAAWAGRRTLLHFGAVDHDATVWVNGVEVARHRGGFSPFTADLSGAARPGEQATIVVRARDSRHGPQARGKQSARYHNYECLYTRTTGIWQTVWLEPVPDVHLRRPRITPDVAGSAFTVVTPLSGNRPSDSVRVTVSDGEGAVATATVRADVDLAPSLRLELPAARVRLWEPGEGFLYDVKVELLDASGAVTDAVDSYAGLRSIAIDGKRVLINGRPVFQRLVLDQGYYPDGLMTAPSDAALLRDIELSVAAGFNGARLHQKVFEERFLYHADRLGYLVWGEFGDWGAHDGREQLPTASFLTQWLEVLERDVSHPSIIGWCPLNETRQPIHDRLTQLDDVTRGMFLATKLTDPTRPVVDASGYSHRVPETDVYDSHNYEQEPAEFAGQLSGLAKDEPYVNDESGQEISVPYRGQPYFVSEYGGIWWNPELAGTAQDAARVTSWGYGQRVRSEEEFHARFAGLTDALLDDPGMFGYCYTQLTDVFQEENGIYRFDRTTKLDVERVRAVQIRQAASERSSG</sequence>
<proteinExistence type="inferred from homology"/>
<keyword evidence="2 6" id="KW-0378">Hydrolase</keyword>
<dbReference type="InterPro" id="IPR013783">
    <property type="entry name" value="Ig-like_fold"/>
</dbReference>
<dbReference type="InterPro" id="IPR051913">
    <property type="entry name" value="GH2_Domain-Containing"/>
</dbReference>
<keyword evidence="3" id="KW-0326">Glycosidase</keyword>
<protein>
    <submittedName>
        <fullName evidence="6">Glycosyl hydrolase family 2</fullName>
    </submittedName>
</protein>
<dbReference type="GO" id="GO:0005975">
    <property type="term" value="P:carbohydrate metabolic process"/>
    <property type="evidence" value="ECO:0007669"/>
    <property type="project" value="InterPro"/>
</dbReference>
<dbReference type="Gene3D" id="2.60.120.260">
    <property type="entry name" value="Galactose-binding domain-like"/>
    <property type="match status" value="1"/>
</dbReference>
<evidence type="ECO:0000256" key="1">
    <source>
        <dbReference type="ARBA" id="ARBA00007401"/>
    </source>
</evidence>
<dbReference type="Proteomes" id="UP000238312">
    <property type="component" value="Unassembled WGS sequence"/>
</dbReference>
<dbReference type="InterPro" id="IPR017853">
    <property type="entry name" value="GH"/>
</dbReference>
<dbReference type="SUPFAM" id="SSF49785">
    <property type="entry name" value="Galactose-binding domain-like"/>
    <property type="match status" value="1"/>
</dbReference>
<dbReference type="PANTHER" id="PTHR42732">
    <property type="entry name" value="BETA-GALACTOSIDASE"/>
    <property type="match status" value="1"/>
</dbReference>
<gene>
    <name evidence="6" type="ORF">B0I32_104514</name>
</gene>
<evidence type="ECO:0000259" key="5">
    <source>
        <dbReference type="Pfam" id="PF02837"/>
    </source>
</evidence>
<name>A0A2T0N605_9ACTN</name>
<evidence type="ECO:0000256" key="2">
    <source>
        <dbReference type="ARBA" id="ARBA00022801"/>
    </source>
</evidence>
<feature type="domain" description="Glycoside hydrolase family 2 immunoglobulin-like beta-sandwich" evidence="4">
    <location>
        <begin position="185"/>
        <end position="286"/>
    </location>
</feature>
<dbReference type="Pfam" id="PF00703">
    <property type="entry name" value="Glyco_hydro_2"/>
    <property type="match status" value="1"/>
</dbReference>
<dbReference type="InterPro" id="IPR036156">
    <property type="entry name" value="Beta-gal/glucu_dom_sf"/>
</dbReference>
<keyword evidence="7" id="KW-1185">Reference proteome</keyword>
<evidence type="ECO:0000313" key="6">
    <source>
        <dbReference type="EMBL" id="PRX67757.1"/>
    </source>
</evidence>
<comment type="similarity">
    <text evidence="1">Belongs to the glycosyl hydrolase 2 family.</text>
</comment>
<dbReference type="InterPro" id="IPR006104">
    <property type="entry name" value="Glyco_hydro_2_N"/>
</dbReference>
<dbReference type="PANTHER" id="PTHR42732:SF3">
    <property type="entry name" value="HYDROLASE"/>
    <property type="match status" value="1"/>
</dbReference>
<organism evidence="6 7">
    <name type="scientific">Nonomuraea fuscirosea</name>
    <dbReference type="NCBI Taxonomy" id="1291556"/>
    <lineage>
        <taxon>Bacteria</taxon>
        <taxon>Bacillati</taxon>
        <taxon>Actinomycetota</taxon>
        <taxon>Actinomycetes</taxon>
        <taxon>Streptosporangiales</taxon>
        <taxon>Streptosporangiaceae</taxon>
        <taxon>Nonomuraea</taxon>
    </lineage>
</organism>
<dbReference type="SUPFAM" id="SSF51445">
    <property type="entry name" value="(Trans)glycosidases"/>
    <property type="match status" value="1"/>
</dbReference>
<feature type="domain" description="Glycosyl hydrolases family 2 sugar binding" evidence="5">
    <location>
        <begin position="75"/>
        <end position="141"/>
    </location>
</feature>
<evidence type="ECO:0000313" key="7">
    <source>
        <dbReference type="Proteomes" id="UP000238312"/>
    </source>
</evidence>
<evidence type="ECO:0000259" key="4">
    <source>
        <dbReference type="Pfam" id="PF00703"/>
    </source>
</evidence>
<dbReference type="InterPro" id="IPR008979">
    <property type="entry name" value="Galactose-bd-like_sf"/>
</dbReference>
<reference evidence="6 7" key="1">
    <citation type="submission" date="2018-03" db="EMBL/GenBank/DDBJ databases">
        <title>Genomic Encyclopedia of Type Strains, Phase III (KMG-III): the genomes of soil and plant-associated and newly described type strains.</title>
        <authorList>
            <person name="Whitman W."/>
        </authorList>
    </citation>
    <scope>NUCLEOTIDE SEQUENCE [LARGE SCALE GENOMIC DNA]</scope>
    <source>
        <strain evidence="6 7">CGMCC 4.7104</strain>
    </source>
</reference>